<dbReference type="OrthoDB" id="9771580at2"/>
<dbReference type="Proteomes" id="UP000024547">
    <property type="component" value="Unassembled WGS sequence"/>
</dbReference>
<evidence type="ECO:0000313" key="4">
    <source>
        <dbReference type="Proteomes" id="UP000024547"/>
    </source>
</evidence>
<dbReference type="AlphaFoldDB" id="A0A059EAG1"/>
<dbReference type="RefSeq" id="WP_035548453.1">
    <property type="nucleotide sequence ID" value="NZ_AWFH01000002.1"/>
</dbReference>
<accession>A0A059EAG1</accession>
<comment type="caution">
    <text evidence="3">The sequence shown here is derived from an EMBL/GenBank/DDBJ whole genome shotgun (WGS) entry which is preliminary data.</text>
</comment>
<sequence>MTDTMILPEVHALKSDIHALCRTDFRSFVRKAFSCLHPTKRLEEGWHLDAMGYHLQCVGEGSIRRLMISLPPRSLKSLITSVFWPVFIIGNDPAKTVLAVSHSLELAVKLSNLARQLISHPDIQEIFPSLKGVLTKDSEREFTTLQGGGRIAVSVDSNVTGRGGDVIIIDDPLDASDADNETACFAVNKWIDETLSTRTNNPATTPIVLVMQRLSIYDPAAHLAEQEDWSQLSFPAIAVRNERIPIGRGLFHDRKIGDLLHPERYPLEYLEKQRRIMGHRAFEAQFQQNPLPDGGGIIDLAKFCRYQKIPKLSDLRFYSIDAASGSDSGSYSVIMSFRITDGKVYLTGVSRKRYTFPELCRLVHSLSVEHRPDHLIIERASNGIALIEHLNEKLRDTDFVGRFIPYVYGISPTQDKITRMEKAMVAVEEGKVLLPEKADWLPTLESELRAFPNGRNDDQVDALSQAVKFFVWYMQHPIAEERKRRYR</sequence>
<dbReference type="InterPro" id="IPR035421">
    <property type="entry name" value="Terminase_6C"/>
</dbReference>
<keyword evidence="4" id="KW-1185">Reference proteome</keyword>
<evidence type="ECO:0000259" key="2">
    <source>
        <dbReference type="Pfam" id="PF17289"/>
    </source>
</evidence>
<feature type="domain" description="Terminase large subunit gp17-like C-terminal" evidence="2">
    <location>
        <begin position="320"/>
        <end position="467"/>
    </location>
</feature>
<gene>
    <name evidence="3" type="ORF">HY36_12175</name>
</gene>
<evidence type="ECO:0000256" key="1">
    <source>
        <dbReference type="ARBA" id="ARBA00022612"/>
    </source>
</evidence>
<evidence type="ECO:0000313" key="3">
    <source>
        <dbReference type="EMBL" id="KCZ64595.1"/>
    </source>
</evidence>
<reference evidence="3 4" key="1">
    <citation type="journal article" date="2014" name="Antonie Van Leeuwenhoek">
        <title>Hyphomonas beringensis sp. nov. and Hyphomonas chukchiensis sp. nov., isolated from surface seawater of the Bering Sea and Chukchi Sea.</title>
        <authorList>
            <person name="Li C."/>
            <person name="Lai Q."/>
            <person name="Li G."/>
            <person name="Dong C."/>
            <person name="Wang J."/>
            <person name="Liao Y."/>
            <person name="Shao Z."/>
        </authorList>
    </citation>
    <scope>NUCLEOTIDE SEQUENCE [LARGE SCALE GENOMIC DNA]</scope>
    <source>
        <strain evidence="3 4">22II1-22F38</strain>
    </source>
</reference>
<dbReference type="NCBIfam" id="TIGR01630">
    <property type="entry name" value="psiM2_ORF9"/>
    <property type="match status" value="1"/>
</dbReference>
<dbReference type="InterPro" id="IPR006517">
    <property type="entry name" value="Phage_terminase_lsu-like_C"/>
</dbReference>
<name>A0A059EAG1_9PROT</name>
<dbReference type="eggNOG" id="COG5410">
    <property type="taxonomic scope" value="Bacteria"/>
</dbReference>
<dbReference type="Pfam" id="PF17289">
    <property type="entry name" value="Terminase_6C"/>
    <property type="match status" value="1"/>
</dbReference>
<protein>
    <recommendedName>
        <fullName evidence="2">Terminase large subunit gp17-like C-terminal domain-containing protein</fullName>
    </recommendedName>
</protein>
<dbReference type="EMBL" id="AWFH01000002">
    <property type="protein sequence ID" value="KCZ64595.1"/>
    <property type="molecule type" value="Genomic_DNA"/>
</dbReference>
<dbReference type="STRING" id="1280948.HY36_12175"/>
<keyword evidence="1" id="KW-1188">Viral release from host cell</keyword>
<dbReference type="eggNOG" id="COG5362">
    <property type="taxonomic scope" value="Bacteria"/>
</dbReference>
<proteinExistence type="predicted"/>
<dbReference type="Gene3D" id="3.30.420.240">
    <property type="match status" value="1"/>
</dbReference>
<organism evidence="3 4">
    <name type="scientific">Hyphomonas atlantica</name>
    <dbReference type="NCBI Taxonomy" id="1280948"/>
    <lineage>
        <taxon>Bacteria</taxon>
        <taxon>Pseudomonadati</taxon>
        <taxon>Pseudomonadota</taxon>
        <taxon>Alphaproteobacteria</taxon>
        <taxon>Hyphomonadales</taxon>
        <taxon>Hyphomonadaceae</taxon>
        <taxon>Hyphomonas</taxon>
    </lineage>
</organism>
<dbReference type="PATRIC" id="fig|1280948.3.peg.669"/>